<dbReference type="InterPro" id="IPR001878">
    <property type="entry name" value="Znf_CCHC"/>
</dbReference>
<feature type="compositionally biased region" description="Pro residues" evidence="1">
    <location>
        <begin position="497"/>
        <end position="506"/>
    </location>
</feature>
<dbReference type="EMBL" id="CP092869">
    <property type="protein sequence ID" value="UYV70013.1"/>
    <property type="molecule type" value="Genomic_DNA"/>
</dbReference>
<sequence length="533" mass="58203">MLGRGVVFQLMKMSGQVLVGLESIEKAERLSEEGLTIKNTLLKVFPYRKRAEKIVIGNPPIAIRDEDIVAALRPYCRVVSLTHEVVASGGYTWTTGSREAFILLNEGLKIHQLPAKLIIVSKGESTPAYITYGVRCSKCRRQGHRRATCPLDINGGRHQDTRQGLVSKSLSPTSSLTTPPQQLRNRLHSLSRPPKHPPALQLLPRPEPSLAIIEPTAAPKKETHNKTAPSIQSSTSMTQPMQPLQESQEILIERVEGIFEQMNADSFLSPLNEEVYPVTAIKNSRQQQDLAKARSAAATFDQCCLVEWSADFHPVQYTLELEQLLGKSSVKIVVGNLPLSIWDDDVIAALRSYCRVVSLTHEVVFSGGYTWTTSNREAFVLLTEGRKLHQLSAKLVIISKGESTPAYITYGVMCSKCLRQGHRKAICPIGINGGRHQDLRQGPVSRPPSSKPMPSNNSALSTPAAESSAPIGQTNLTPSSPAASSPGANIPVHPQETPIPEPPFPAPSTSQLLPRPEPFLTIIDPTAAPKNDP</sequence>
<dbReference type="PANTHER" id="PTHR22639:SF3">
    <property type="entry name" value="ZINC FINGER CCHC DOMAIN-CONTAINING PROTEIN 3"/>
    <property type="match status" value="1"/>
</dbReference>
<feature type="compositionally biased region" description="Polar residues" evidence="1">
    <location>
        <begin position="459"/>
        <end position="477"/>
    </location>
</feature>
<proteinExistence type="predicted"/>
<feature type="compositionally biased region" description="Polar residues" evidence="1">
    <location>
        <begin position="226"/>
        <end position="241"/>
    </location>
</feature>
<evidence type="ECO:0000313" key="3">
    <source>
        <dbReference type="EMBL" id="UYV70013.1"/>
    </source>
</evidence>
<evidence type="ECO:0000313" key="4">
    <source>
        <dbReference type="Proteomes" id="UP001235939"/>
    </source>
</evidence>
<dbReference type="InterPro" id="IPR042509">
    <property type="entry name" value="ZCCHC3"/>
</dbReference>
<name>A0ABY6KMW5_9ARAC</name>
<dbReference type="SMART" id="SM00343">
    <property type="entry name" value="ZnF_C2HC"/>
    <property type="match status" value="2"/>
</dbReference>
<evidence type="ECO:0000259" key="2">
    <source>
        <dbReference type="SMART" id="SM00343"/>
    </source>
</evidence>
<feature type="compositionally biased region" description="Low complexity" evidence="1">
    <location>
        <begin position="478"/>
        <end position="496"/>
    </location>
</feature>
<feature type="region of interest" description="Disordered" evidence="1">
    <location>
        <begin position="430"/>
        <end position="533"/>
    </location>
</feature>
<feature type="domain" description="CCHC-type" evidence="2">
    <location>
        <begin position="135"/>
        <end position="151"/>
    </location>
</feature>
<dbReference type="Proteomes" id="UP001235939">
    <property type="component" value="Chromosome 07"/>
</dbReference>
<gene>
    <name evidence="3" type="ORF">LAZ67_7001466</name>
</gene>
<protein>
    <recommendedName>
        <fullName evidence="2">CCHC-type domain-containing protein</fullName>
    </recommendedName>
</protein>
<keyword evidence="4" id="KW-1185">Reference proteome</keyword>
<evidence type="ECO:0000256" key="1">
    <source>
        <dbReference type="SAM" id="MobiDB-lite"/>
    </source>
</evidence>
<dbReference type="PANTHER" id="PTHR22639">
    <property type="entry name" value="GAG-RELATED PROTEIN"/>
    <property type="match status" value="1"/>
</dbReference>
<feature type="region of interest" description="Disordered" evidence="1">
    <location>
        <begin position="148"/>
        <end position="182"/>
    </location>
</feature>
<organism evidence="3 4">
    <name type="scientific">Cordylochernes scorpioides</name>
    <dbReference type="NCBI Taxonomy" id="51811"/>
    <lineage>
        <taxon>Eukaryota</taxon>
        <taxon>Metazoa</taxon>
        <taxon>Ecdysozoa</taxon>
        <taxon>Arthropoda</taxon>
        <taxon>Chelicerata</taxon>
        <taxon>Arachnida</taxon>
        <taxon>Pseudoscorpiones</taxon>
        <taxon>Cheliferoidea</taxon>
        <taxon>Chernetidae</taxon>
        <taxon>Cordylochernes</taxon>
    </lineage>
</organism>
<reference evidence="3 4" key="1">
    <citation type="submission" date="2022-01" db="EMBL/GenBank/DDBJ databases">
        <title>A chromosomal length assembly of Cordylochernes scorpioides.</title>
        <authorList>
            <person name="Zeh D."/>
            <person name="Zeh J."/>
        </authorList>
    </citation>
    <scope>NUCLEOTIDE SEQUENCE [LARGE SCALE GENOMIC DNA]</scope>
    <source>
        <strain evidence="3">IN4F17</strain>
        <tissue evidence="3">Whole Body</tissue>
    </source>
</reference>
<feature type="compositionally biased region" description="Low complexity" evidence="1">
    <location>
        <begin position="169"/>
        <end position="182"/>
    </location>
</feature>
<accession>A0ABY6KMW5</accession>
<feature type="domain" description="CCHC-type" evidence="2">
    <location>
        <begin position="413"/>
        <end position="429"/>
    </location>
</feature>
<feature type="region of interest" description="Disordered" evidence="1">
    <location>
        <begin position="216"/>
        <end position="241"/>
    </location>
</feature>